<dbReference type="GO" id="GO:0009435">
    <property type="term" value="P:NAD+ biosynthetic process"/>
    <property type="evidence" value="ECO:0007669"/>
    <property type="project" value="UniProtKB-UniRule"/>
</dbReference>
<dbReference type="UniPathway" id="UPA00253">
    <property type="reaction ID" value="UER00332"/>
</dbReference>
<name>K9TBU9_9CYAN</name>
<evidence type="ECO:0000256" key="5">
    <source>
        <dbReference type="ARBA" id="ARBA00022695"/>
    </source>
</evidence>
<dbReference type="PANTHER" id="PTHR39321:SF3">
    <property type="entry name" value="PHOSPHOPANTETHEINE ADENYLYLTRANSFERASE"/>
    <property type="match status" value="1"/>
</dbReference>
<keyword evidence="7 10" id="KW-0067">ATP-binding</keyword>
<dbReference type="InParanoid" id="K9TBU9"/>
<keyword evidence="5 10" id="KW-0548">Nucleotidyltransferase</keyword>
<reference evidence="12 13" key="1">
    <citation type="submission" date="2012-06" db="EMBL/GenBank/DDBJ databases">
        <title>Finished chromosome of genome of Oscillatoria acuminata PCC 6304.</title>
        <authorList>
            <consortium name="US DOE Joint Genome Institute"/>
            <person name="Gugger M."/>
            <person name="Coursin T."/>
            <person name="Rippka R."/>
            <person name="Tandeau De Marsac N."/>
            <person name="Huntemann M."/>
            <person name="Wei C.-L."/>
            <person name="Han J."/>
            <person name="Detter J.C."/>
            <person name="Han C."/>
            <person name="Tapia R."/>
            <person name="Davenport K."/>
            <person name="Daligault H."/>
            <person name="Erkkila T."/>
            <person name="Gu W."/>
            <person name="Munk A.C.C."/>
            <person name="Teshima H."/>
            <person name="Xu Y."/>
            <person name="Chain P."/>
            <person name="Chen A."/>
            <person name="Krypides N."/>
            <person name="Mavromatis K."/>
            <person name="Markowitz V."/>
            <person name="Szeto E."/>
            <person name="Ivanova N."/>
            <person name="Mikhailova N."/>
            <person name="Ovchinnikova G."/>
            <person name="Pagani I."/>
            <person name="Pati A."/>
            <person name="Goodwin L."/>
            <person name="Peters L."/>
            <person name="Pitluck S."/>
            <person name="Woyke T."/>
            <person name="Kerfeld C."/>
        </authorList>
    </citation>
    <scope>NUCLEOTIDE SEQUENCE [LARGE SCALE GENOMIC DNA]</scope>
    <source>
        <strain evidence="12 13">PCC 6304</strain>
    </source>
</reference>
<comment type="similarity">
    <text evidence="10">Belongs to the NadD family.</text>
</comment>
<comment type="catalytic activity">
    <reaction evidence="9 10">
        <text>nicotinate beta-D-ribonucleotide + ATP + H(+) = deamido-NAD(+) + diphosphate</text>
        <dbReference type="Rhea" id="RHEA:22860"/>
        <dbReference type="ChEBI" id="CHEBI:15378"/>
        <dbReference type="ChEBI" id="CHEBI:30616"/>
        <dbReference type="ChEBI" id="CHEBI:33019"/>
        <dbReference type="ChEBI" id="CHEBI:57502"/>
        <dbReference type="ChEBI" id="CHEBI:58437"/>
        <dbReference type="EC" id="2.7.7.18"/>
    </reaction>
</comment>
<keyword evidence="4 10" id="KW-0808">Transferase</keyword>
<keyword evidence="8 10" id="KW-0520">NAD</keyword>
<keyword evidence="13" id="KW-1185">Reference proteome</keyword>
<dbReference type="PATRIC" id="fig|56110.3.peg.717"/>
<dbReference type="OrthoDB" id="5295945at2"/>
<evidence type="ECO:0000256" key="1">
    <source>
        <dbReference type="ARBA" id="ARBA00002324"/>
    </source>
</evidence>
<evidence type="ECO:0000256" key="2">
    <source>
        <dbReference type="ARBA" id="ARBA00005019"/>
    </source>
</evidence>
<gene>
    <name evidence="10" type="primary">nadD</name>
    <name evidence="12" type="ORF">Oscil6304_0602</name>
</gene>
<dbReference type="SUPFAM" id="SSF52374">
    <property type="entry name" value="Nucleotidylyl transferase"/>
    <property type="match status" value="1"/>
</dbReference>
<organism evidence="12 13">
    <name type="scientific">Oscillatoria acuminata PCC 6304</name>
    <dbReference type="NCBI Taxonomy" id="56110"/>
    <lineage>
        <taxon>Bacteria</taxon>
        <taxon>Bacillati</taxon>
        <taxon>Cyanobacteriota</taxon>
        <taxon>Cyanophyceae</taxon>
        <taxon>Oscillatoriophycideae</taxon>
        <taxon>Oscillatoriales</taxon>
        <taxon>Oscillatoriaceae</taxon>
        <taxon>Oscillatoria</taxon>
    </lineage>
</organism>
<protein>
    <recommendedName>
        <fullName evidence="10">Probable nicotinate-nucleotide adenylyltransferase</fullName>
        <ecNumber evidence="10">2.7.7.18</ecNumber>
    </recommendedName>
    <alternativeName>
        <fullName evidence="10">Deamido-NAD(+) diphosphorylase</fullName>
    </alternativeName>
    <alternativeName>
        <fullName evidence="10">Deamido-NAD(+) pyrophosphorylase</fullName>
    </alternativeName>
    <alternativeName>
        <fullName evidence="10">Nicotinate mononucleotide adenylyltransferase</fullName>
        <shortName evidence="10">NaMN adenylyltransferase</shortName>
    </alternativeName>
</protein>
<dbReference type="KEGG" id="oac:Oscil6304_0602"/>
<evidence type="ECO:0000256" key="10">
    <source>
        <dbReference type="HAMAP-Rule" id="MF_00244"/>
    </source>
</evidence>
<comment type="pathway">
    <text evidence="2 10">Cofactor biosynthesis; NAD(+) biosynthesis; deamido-NAD(+) from nicotinate D-ribonucleotide: step 1/1.</text>
</comment>
<dbReference type="HOGENOM" id="CLU_069765_0_1_3"/>
<dbReference type="HAMAP" id="MF_00244">
    <property type="entry name" value="NaMN_adenylyltr"/>
    <property type="match status" value="1"/>
</dbReference>
<sequence length="272" mass="31203">MQPHPIKKRAILGGTFDPIHWGHLGIAYAALAQAGLNQIIWVTDRHKRDPRQQSRVEFEHRQEMVRLAISPEPAFSLGPHPPEDPKAGYAIVTGQTLQQCYPDSQWYWIIGADAFSTLPKWYRASELVEAFEWLVAPRSVSPPQGNYPEETPLLMEIPPLNRQKKKPQLNSTLGTFPSNDLDNTALTKTEEICQQVAIAFKTKQIHLRWQILQTTPLPMASTLLRRHWCDSPTIRTWVPQPVQIYIQTHHLYQNPQYPLPPHSSSIPRLKKI</sequence>
<dbReference type="PANTHER" id="PTHR39321">
    <property type="entry name" value="NICOTINATE-NUCLEOTIDE ADENYLYLTRANSFERASE-RELATED"/>
    <property type="match status" value="1"/>
</dbReference>
<dbReference type="Proteomes" id="UP000010367">
    <property type="component" value="Chromosome"/>
</dbReference>
<evidence type="ECO:0000256" key="6">
    <source>
        <dbReference type="ARBA" id="ARBA00022741"/>
    </source>
</evidence>
<dbReference type="NCBIfam" id="TIGR00125">
    <property type="entry name" value="cyt_tran_rel"/>
    <property type="match status" value="1"/>
</dbReference>
<dbReference type="STRING" id="56110.Oscil6304_0602"/>
<evidence type="ECO:0000256" key="3">
    <source>
        <dbReference type="ARBA" id="ARBA00022642"/>
    </source>
</evidence>
<evidence type="ECO:0000256" key="9">
    <source>
        <dbReference type="ARBA" id="ARBA00048721"/>
    </source>
</evidence>
<accession>K9TBU9</accession>
<feature type="domain" description="Cytidyltransferase-like" evidence="11">
    <location>
        <begin position="11"/>
        <end position="149"/>
    </location>
</feature>
<dbReference type="eggNOG" id="COG1057">
    <property type="taxonomic scope" value="Bacteria"/>
</dbReference>
<comment type="function">
    <text evidence="1 10">Catalyzes the reversible adenylation of nicotinate mononucleotide (NaMN) to nicotinic acid adenine dinucleotide (NaAD).</text>
</comment>
<dbReference type="Gene3D" id="3.40.50.620">
    <property type="entry name" value="HUPs"/>
    <property type="match status" value="1"/>
</dbReference>
<dbReference type="FunCoup" id="K9TBU9">
    <property type="interactions" value="410"/>
</dbReference>
<dbReference type="EC" id="2.7.7.18" evidence="10"/>
<dbReference type="EMBL" id="CP003607">
    <property type="protein sequence ID" value="AFY80342.1"/>
    <property type="molecule type" value="Genomic_DNA"/>
</dbReference>
<keyword evidence="6 10" id="KW-0547">Nucleotide-binding</keyword>
<evidence type="ECO:0000313" key="13">
    <source>
        <dbReference type="Proteomes" id="UP000010367"/>
    </source>
</evidence>
<evidence type="ECO:0000313" key="12">
    <source>
        <dbReference type="EMBL" id="AFY80342.1"/>
    </source>
</evidence>
<dbReference type="InterPro" id="IPR004821">
    <property type="entry name" value="Cyt_trans-like"/>
</dbReference>
<dbReference type="NCBIfam" id="TIGR00482">
    <property type="entry name" value="nicotinate (nicotinamide) nucleotide adenylyltransferase"/>
    <property type="match status" value="1"/>
</dbReference>
<dbReference type="GO" id="GO:0005524">
    <property type="term" value="F:ATP binding"/>
    <property type="evidence" value="ECO:0007669"/>
    <property type="project" value="UniProtKB-KW"/>
</dbReference>
<keyword evidence="3 10" id="KW-0662">Pyridine nucleotide biosynthesis</keyword>
<evidence type="ECO:0000256" key="4">
    <source>
        <dbReference type="ARBA" id="ARBA00022679"/>
    </source>
</evidence>
<dbReference type="GO" id="GO:0004515">
    <property type="term" value="F:nicotinate-nucleotide adenylyltransferase activity"/>
    <property type="evidence" value="ECO:0007669"/>
    <property type="project" value="UniProtKB-UniRule"/>
</dbReference>
<dbReference type="CDD" id="cd02165">
    <property type="entry name" value="NMNAT"/>
    <property type="match status" value="1"/>
</dbReference>
<evidence type="ECO:0000256" key="8">
    <source>
        <dbReference type="ARBA" id="ARBA00023027"/>
    </source>
</evidence>
<evidence type="ECO:0000256" key="7">
    <source>
        <dbReference type="ARBA" id="ARBA00022840"/>
    </source>
</evidence>
<dbReference type="Pfam" id="PF01467">
    <property type="entry name" value="CTP_transf_like"/>
    <property type="match status" value="1"/>
</dbReference>
<evidence type="ECO:0000259" key="11">
    <source>
        <dbReference type="Pfam" id="PF01467"/>
    </source>
</evidence>
<dbReference type="InterPro" id="IPR014729">
    <property type="entry name" value="Rossmann-like_a/b/a_fold"/>
</dbReference>
<proteinExistence type="inferred from homology"/>
<dbReference type="RefSeq" id="WP_015146992.1">
    <property type="nucleotide sequence ID" value="NC_019693.1"/>
</dbReference>
<dbReference type="InterPro" id="IPR005248">
    <property type="entry name" value="NadD/NMNAT"/>
</dbReference>
<dbReference type="AlphaFoldDB" id="K9TBU9"/>